<dbReference type="GO" id="GO:0003676">
    <property type="term" value="F:nucleic acid binding"/>
    <property type="evidence" value="ECO:0007669"/>
    <property type="project" value="InterPro"/>
</dbReference>
<dbReference type="Proteomes" id="UP000799421">
    <property type="component" value="Unassembled WGS sequence"/>
</dbReference>
<gene>
    <name evidence="2" type="ORF">K470DRAFT_270217</name>
</gene>
<sequence>MSNPILFQTPDSSIILLDIPLSIASAQGRNCTLLSSSPLEAPYPSTEPKTPSAKQKLATLAANAGEDESLAQDHIALISHALNTIHESHQGDWCAPRWASSLKRPHSTLEPPLPPLPLTHITPSTGELFSVKNRGVYILPPSSKISLSDCRETTLFHAFASGQKFDLIILDPPWPSRSVRRSHKSAARMYSVPRTLLEVDNLLRSLRLEDLLTTDGSVAVWITNKPSIRRLVLDILFPL</sequence>
<dbReference type="PROSITE" id="PS00092">
    <property type="entry name" value="N6_MTASE"/>
    <property type="match status" value="1"/>
</dbReference>
<dbReference type="PROSITE" id="PS51143">
    <property type="entry name" value="MT_A70"/>
    <property type="match status" value="1"/>
</dbReference>
<dbReference type="InterPro" id="IPR007757">
    <property type="entry name" value="MT-A70-like"/>
</dbReference>
<proteinExistence type="inferred from homology"/>
<evidence type="ECO:0008006" key="4">
    <source>
        <dbReference type="Google" id="ProtNLM"/>
    </source>
</evidence>
<dbReference type="AlphaFoldDB" id="A0A6A7C222"/>
<dbReference type="Pfam" id="PF05063">
    <property type="entry name" value="MT-A70"/>
    <property type="match status" value="1"/>
</dbReference>
<dbReference type="EMBL" id="MU005976">
    <property type="protein sequence ID" value="KAF2860985.1"/>
    <property type="molecule type" value="Genomic_DNA"/>
</dbReference>
<evidence type="ECO:0000313" key="2">
    <source>
        <dbReference type="EMBL" id="KAF2860985.1"/>
    </source>
</evidence>
<name>A0A6A7C222_9PEZI</name>
<reference evidence="2" key="1">
    <citation type="journal article" date="2020" name="Stud. Mycol.">
        <title>101 Dothideomycetes genomes: a test case for predicting lifestyles and emergence of pathogens.</title>
        <authorList>
            <person name="Haridas S."/>
            <person name="Albert R."/>
            <person name="Binder M."/>
            <person name="Bloem J."/>
            <person name="Labutti K."/>
            <person name="Salamov A."/>
            <person name="Andreopoulos B."/>
            <person name="Baker S."/>
            <person name="Barry K."/>
            <person name="Bills G."/>
            <person name="Bluhm B."/>
            <person name="Cannon C."/>
            <person name="Castanera R."/>
            <person name="Culley D."/>
            <person name="Daum C."/>
            <person name="Ezra D."/>
            <person name="Gonzalez J."/>
            <person name="Henrissat B."/>
            <person name="Kuo A."/>
            <person name="Liang C."/>
            <person name="Lipzen A."/>
            <person name="Lutzoni F."/>
            <person name="Magnuson J."/>
            <person name="Mondo S."/>
            <person name="Nolan M."/>
            <person name="Ohm R."/>
            <person name="Pangilinan J."/>
            <person name="Park H.-J."/>
            <person name="Ramirez L."/>
            <person name="Alfaro M."/>
            <person name="Sun H."/>
            <person name="Tritt A."/>
            <person name="Yoshinaga Y."/>
            <person name="Zwiers L.-H."/>
            <person name="Turgeon B."/>
            <person name="Goodwin S."/>
            <person name="Spatafora J."/>
            <person name="Crous P."/>
            <person name="Grigoriev I."/>
        </authorList>
    </citation>
    <scope>NUCLEOTIDE SEQUENCE</scope>
    <source>
        <strain evidence="2">CBS 480.64</strain>
    </source>
</reference>
<keyword evidence="3" id="KW-1185">Reference proteome</keyword>
<dbReference type="OrthoDB" id="61116at2759"/>
<dbReference type="GO" id="GO:0008168">
    <property type="term" value="F:methyltransferase activity"/>
    <property type="evidence" value="ECO:0007669"/>
    <property type="project" value="InterPro"/>
</dbReference>
<dbReference type="InterPro" id="IPR002052">
    <property type="entry name" value="DNA_methylase_N6_adenine_CS"/>
</dbReference>
<comment type="similarity">
    <text evidence="1">Belongs to the MT-A70-like family.</text>
</comment>
<organism evidence="2 3">
    <name type="scientific">Piedraia hortae CBS 480.64</name>
    <dbReference type="NCBI Taxonomy" id="1314780"/>
    <lineage>
        <taxon>Eukaryota</taxon>
        <taxon>Fungi</taxon>
        <taxon>Dikarya</taxon>
        <taxon>Ascomycota</taxon>
        <taxon>Pezizomycotina</taxon>
        <taxon>Dothideomycetes</taxon>
        <taxon>Dothideomycetidae</taxon>
        <taxon>Capnodiales</taxon>
        <taxon>Piedraiaceae</taxon>
        <taxon>Piedraia</taxon>
    </lineage>
</organism>
<evidence type="ECO:0000256" key="1">
    <source>
        <dbReference type="PROSITE-ProRule" id="PRU00489"/>
    </source>
</evidence>
<protein>
    <recommendedName>
        <fullName evidence="4">MT-A70-domain-containing protein</fullName>
    </recommendedName>
</protein>
<dbReference type="GO" id="GO:0032259">
    <property type="term" value="P:methylation"/>
    <property type="evidence" value="ECO:0007669"/>
    <property type="project" value="InterPro"/>
</dbReference>
<evidence type="ECO:0000313" key="3">
    <source>
        <dbReference type="Proteomes" id="UP000799421"/>
    </source>
</evidence>
<accession>A0A6A7C222</accession>